<proteinExistence type="predicted"/>
<evidence type="ECO:0000313" key="1">
    <source>
        <dbReference type="EMBL" id="KAK0064077.1"/>
    </source>
</evidence>
<accession>A0AAD8C081</accession>
<name>A0AAD8C081_BIOPF</name>
<comment type="caution">
    <text evidence="1">The sequence shown here is derived from an EMBL/GenBank/DDBJ whole genome shotgun (WGS) entry which is preliminary data.</text>
</comment>
<protein>
    <submittedName>
        <fullName evidence="1">Uncharacterized protein</fullName>
    </submittedName>
</protein>
<reference evidence="1" key="1">
    <citation type="journal article" date="2023" name="PLoS Negl. Trop. Dis.">
        <title>A genome sequence for Biomphalaria pfeifferi, the major vector snail for the human-infecting parasite Schistosoma mansoni.</title>
        <authorList>
            <person name="Bu L."/>
            <person name="Lu L."/>
            <person name="Laidemitt M.R."/>
            <person name="Zhang S.M."/>
            <person name="Mutuku M."/>
            <person name="Mkoji G."/>
            <person name="Steinauer M."/>
            <person name="Loker E.S."/>
        </authorList>
    </citation>
    <scope>NUCLEOTIDE SEQUENCE</scope>
    <source>
        <strain evidence="1">KasaAsao</strain>
    </source>
</reference>
<dbReference type="Proteomes" id="UP001233172">
    <property type="component" value="Unassembled WGS sequence"/>
</dbReference>
<keyword evidence="2" id="KW-1185">Reference proteome</keyword>
<sequence length="108" mass="12309">MTCCECCRCCCLYDGAARSRKTRAHNFICNFGALRHHDVNRNKEINKACGARSVSRGKNADGWVGNVMVVMYNINIIRHLYVYTCASHEDLRWTLVNSRPLNSQQQGL</sequence>
<gene>
    <name evidence="1" type="ORF">Bpfe_006262</name>
</gene>
<dbReference type="AlphaFoldDB" id="A0AAD8C081"/>
<reference evidence="1" key="2">
    <citation type="submission" date="2023-04" db="EMBL/GenBank/DDBJ databases">
        <authorList>
            <person name="Bu L."/>
            <person name="Lu L."/>
            <person name="Laidemitt M.R."/>
            <person name="Zhang S.M."/>
            <person name="Mutuku M."/>
            <person name="Mkoji G."/>
            <person name="Steinauer M."/>
            <person name="Loker E.S."/>
        </authorList>
    </citation>
    <scope>NUCLEOTIDE SEQUENCE</scope>
    <source>
        <strain evidence="1">KasaAsao</strain>
        <tissue evidence="1">Whole Snail</tissue>
    </source>
</reference>
<dbReference type="EMBL" id="JASAOG010000018">
    <property type="protein sequence ID" value="KAK0064077.1"/>
    <property type="molecule type" value="Genomic_DNA"/>
</dbReference>
<evidence type="ECO:0000313" key="2">
    <source>
        <dbReference type="Proteomes" id="UP001233172"/>
    </source>
</evidence>
<organism evidence="1 2">
    <name type="scientific">Biomphalaria pfeifferi</name>
    <name type="common">Bloodfluke planorb</name>
    <name type="synonym">Freshwater snail</name>
    <dbReference type="NCBI Taxonomy" id="112525"/>
    <lineage>
        <taxon>Eukaryota</taxon>
        <taxon>Metazoa</taxon>
        <taxon>Spiralia</taxon>
        <taxon>Lophotrochozoa</taxon>
        <taxon>Mollusca</taxon>
        <taxon>Gastropoda</taxon>
        <taxon>Heterobranchia</taxon>
        <taxon>Euthyneura</taxon>
        <taxon>Panpulmonata</taxon>
        <taxon>Hygrophila</taxon>
        <taxon>Lymnaeoidea</taxon>
        <taxon>Planorbidae</taxon>
        <taxon>Biomphalaria</taxon>
    </lineage>
</organism>